<evidence type="ECO:0000256" key="3">
    <source>
        <dbReference type="ARBA" id="ARBA00022989"/>
    </source>
</evidence>
<dbReference type="AlphaFoldDB" id="A0A9E7TL38"/>
<evidence type="ECO:0000313" key="7">
    <source>
        <dbReference type="EMBL" id="UUX93404.1"/>
    </source>
</evidence>
<feature type="transmembrane region" description="Helical" evidence="5">
    <location>
        <begin position="292"/>
        <end position="310"/>
    </location>
</feature>
<feature type="domain" description="ABC-2 type transporter transmembrane" evidence="6">
    <location>
        <begin position="32"/>
        <end position="316"/>
    </location>
</feature>
<evidence type="ECO:0000259" key="6">
    <source>
        <dbReference type="Pfam" id="PF12698"/>
    </source>
</evidence>
<keyword evidence="8" id="KW-1185">Reference proteome</keyword>
<keyword evidence="3 5" id="KW-1133">Transmembrane helix</keyword>
<comment type="subcellular location">
    <subcellularLocation>
        <location evidence="1">Membrane</location>
        <topology evidence="1">Multi-pass membrane protein</topology>
    </subcellularLocation>
</comment>
<dbReference type="RefSeq" id="WP_257743543.1">
    <property type="nucleotide sequence ID" value="NZ_CP096115.1"/>
</dbReference>
<keyword evidence="2 5" id="KW-0812">Transmembrane</keyword>
<feature type="transmembrane region" description="Helical" evidence="5">
    <location>
        <begin position="226"/>
        <end position="248"/>
    </location>
</feature>
<evidence type="ECO:0000313" key="8">
    <source>
        <dbReference type="Proteomes" id="UP001060368"/>
    </source>
</evidence>
<proteinExistence type="predicted"/>
<feature type="transmembrane region" description="Helical" evidence="5">
    <location>
        <begin position="330"/>
        <end position="350"/>
    </location>
</feature>
<feature type="transmembrane region" description="Helical" evidence="5">
    <location>
        <begin position="21"/>
        <end position="48"/>
    </location>
</feature>
<evidence type="ECO:0000256" key="5">
    <source>
        <dbReference type="SAM" id="Phobius"/>
    </source>
</evidence>
<evidence type="ECO:0000256" key="1">
    <source>
        <dbReference type="ARBA" id="ARBA00004141"/>
    </source>
</evidence>
<dbReference type="InterPro" id="IPR013525">
    <property type="entry name" value="ABC2_TM"/>
</dbReference>
<name>A0A9E7TL38_9EURY</name>
<feature type="transmembrane region" description="Helical" evidence="5">
    <location>
        <begin position="254"/>
        <end position="280"/>
    </location>
</feature>
<organism evidence="7 8">
    <name type="scientific">Methanoplanus endosymbiosus</name>
    <dbReference type="NCBI Taxonomy" id="33865"/>
    <lineage>
        <taxon>Archaea</taxon>
        <taxon>Methanobacteriati</taxon>
        <taxon>Methanobacteriota</taxon>
        <taxon>Stenosarchaea group</taxon>
        <taxon>Methanomicrobia</taxon>
        <taxon>Methanomicrobiales</taxon>
        <taxon>Methanomicrobiaceae</taxon>
        <taxon>Methanoplanus</taxon>
    </lineage>
</organism>
<dbReference type="KEGG" id="mend:L6E24_04560"/>
<feature type="transmembrane region" description="Helical" evidence="5">
    <location>
        <begin position="179"/>
        <end position="205"/>
    </location>
</feature>
<dbReference type="Proteomes" id="UP001060368">
    <property type="component" value="Chromosome"/>
</dbReference>
<reference evidence="7" key="1">
    <citation type="submission" date="2022-04" db="EMBL/GenBank/DDBJ databases">
        <title>Complete genome of Methanoplanus endosymbiosus DSM 3599.</title>
        <authorList>
            <person name="Chen S.-C."/>
            <person name="You Y.-T."/>
            <person name="Zhou Y.-Z."/>
            <person name="Lai M.-C."/>
        </authorList>
    </citation>
    <scope>NUCLEOTIDE SEQUENCE</scope>
    <source>
        <strain evidence="7">DSM 3599</strain>
    </source>
</reference>
<gene>
    <name evidence="7" type="ORF">L6E24_04560</name>
</gene>
<dbReference type="Pfam" id="PF12698">
    <property type="entry name" value="ABC2_membrane_3"/>
    <property type="match status" value="1"/>
</dbReference>
<evidence type="ECO:0000256" key="2">
    <source>
        <dbReference type="ARBA" id="ARBA00022692"/>
    </source>
</evidence>
<dbReference type="PANTHER" id="PTHR43471">
    <property type="entry name" value="ABC TRANSPORTER PERMEASE"/>
    <property type="match status" value="1"/>
</dbReference>
<evidence type="ECO:0000256" key="4">
    <source>
        <dbReference type="ARBA" id="ARBA00023136"/>
    </source>
</evidence>
<sequence>MKRRNCIIIAKKELQGLFSEKTILLAILLQLFIAMFSSFLLVGLASMYNPDSISQYSTIKYPVGVTGNTTSPLTGQLASSDNFVIYEMELGTALAALKERKLSAVIWIPGIEEYSADPITITLYVIQNDIQSSIVNVKLKDALLDYEDRLRKIRQSRLEFKPVELILPETNPSSDFYEFVYGLLIPLLVFMPAIISGALIIDLITEEYQQDTLETLMSTPVTFPEMIWGKTAACLGLVPVQSAGWLLLLMANGIAISGFVPIILHVTAGSMVIILIGALIALKYRERTNAQFIFSTALVVVILASLAVPLNPANLIVRLSVDSIGPVHWLVLAMVMGVCVILSYLMTGYAKRVEGKVI</sequence>
<accession>A0A9E7TL38</accession>
<keyword evidence="4 5" id="KW-0472">Membrane</keyword>
<dbReference type="EMBL" id="CP096115">
    <property type="protein sequence ID" value="UUX93404.1"/>
    <property type="molecule type" value="Genomic_DNA"/>
</dbReference>
<protein>
    <submittedName>
        <fullName evidence="7">ABC transporter permease</fullName>
    </submittedName>
</protein>
<dbReference type="GeneID" id="74306942"/>
<dbReference type="GO" id="GO:0140359">
    <property type="term" value="F:ABC-type transporter activity"/>
    <property type="evidence" value="ECO:0007669"/>
    <property type="project" value="InterPro"/>
</dbReference>
<dbReference type="GO" id="GO:0016020">
    <property type="term" value="C:membrane"/>
    <property type="evidence" value="ECO:0007669"/>
    <property type="project" value="UniProtKB-SubCell"/>
</dbReference>